<feature type="domain" description="IclR-ED" evidence="8">
    <location>
        <begin position="67"/>
        <end position="245"/>
    </location>
</feature>
<dbReference type="PROSITE" id="PS51078">
    <property type="entry name" value="ICLR_ED"/>
    <property type="match status" value="1"/>
</dbReference>
<dbReference type="GO" id="GO:0003677">
    <property type="term" value="F:DNA binding"/>
    <property type="evidence" value="ECO:0007669"/>
    <property type="project" value="UniProtKB-KW"/>
</dbReference>
<gene>
    <name evidence="9" type="primary">kdgR_9</name>
    <name evidence="9" type="ORF">BG845_04484</name>
</gene>
<dbReference type="Pfam" id="PF01614">
    <property type="entry name" value="IclR_C"/>
    <property type="match status" value="1"/>
</dbReference>
<dbReference type="InterPro" id="IPR036388">
    <property type="entry name" value="WH-like_DNA-bd_sf"/>
</dbReference>
<dbReference type="SUPFAM" id="SSF46785">
    <property type="entry name" value="Winged helix' DNA-binding domain"/>
    <property type="match status" value="1"/>
</dbReference>
<dbReference type="PANTHER" id="PTHR30136:SF24">
    <property type="entry name" value="HTH-TYPE TRANSCRIPTIONAL REPRESSOR ALLR"/>
    <property type="match status" value="1"/>
</dbReference>
<keyword evidence="4" id="KW-0804">Transcription</keyword>
<keyword evidence="1" id="KW-0319">Glycerol metabolism</keyword>
<dbReference type="RefSeq" id="WP_085914660.1">
    <property type="nucleotide sequence ID" value="NZ_AP018920.1"/>
</dbReference>
<dbReference type="FunFam" id="1.10.10.10:FF:000056">
    <property type="entry name" value="IclR family transcriptional regulator"/>
    <property type="match status" value="1"/>
</dbReference>
<dbReference type="AlphaFoldDB" id="A0A1Y2MRU3"/>
<evidence type="ECO:0000256" key="2">
    <source>
        <dbReference type="ARBA" id="ARBA00023015"/>
    </source>
</evidence>
<dbReference type="OrthoDB" id="8479143at2"/>
<reference evidence="9 10" key="1">
    <citation type="submission" date="2016-09" db="EMBL/GenBank/DDBJ databases">
        <title>Pseudonocardia autotrophica DSM535, a candidate organism with high potential of specific P450 cytochromes.</title>
        <authorList>
            <person name="Grumaz C."/>
            <person name="Vainshtein Y."/>
            <person name="Kirstahler P."/>
            <person name="Sohn K."/>
        </authorList>
    </citation>
    <scope>NUCLEOTIDE SEQUENCE [LARGE SCALE GENOMIC DNA]</scope>
    <source>
        <strain evidence="9 10">DSM 535</strain>
    </source>
</reference>
<dbReference type="Gene3D" id="1.10.10.10">
    <property type="entry name" value="Winged helix-like DNA-binding domain superfamily/Winged helix DNA-binding domain"/>
    <property type="match status" value="1"/>
</dbReference>
<evidence type="ECO:0000259" key="8">
    <source>
        <dbReference type="PROSITE" id="PS51078"/>
    </source>
</evidence>
<evidence type="ECO:0000256" key="6">
    <source>
        <dbReference type="ARBA" id="ARBA00070406"/>
    </source>
</evidence>
<accession>A0A1Y2MRU3</accession>
<dbReference type="GO" id="GO:0003700">
    <property type="term" value="F:DNA-binding transcription factor activity"/>
    <property type="evidence" value="ECO:0007669"/>
    <property type="project" value="TreeGrafter"/>
</dbReference>
<organism evidence="9 10">
    <name type="scientific">Pseudonocardia autotrophica</name>
    <name type="common">Amycolata autotrophica</name>
    <name type="synonym">Nocardia autotrophica</name>
    <dbReference type="NCBI Taxonomy" id="2074"/>
    <lineage>
        <taxon>Bacteria</taxon>
        <taxon>Bacillati</taxon>
        <taxon>Actinomycetota</taxon>
        <taxon>Actinomycetes</taxon>
        <taxon>Pseudonocardiales</taxon>
        <taxon>Pseudonocardiaceae</taxon>
        <taxon>Pseudonocardia</taxon>
    </lineage>
</organism>
<evidence type="ECO:0000313" key="9">
    <source>
        <dbReference type="EMBL" id="OSY37861.1"/>
    </source>
</evidence>
<keyword evidence="3" id="KW-0238">DNA-binding</keyword>
<evidence type="ECO:0000256" key="1">
    <source>
        <dbReference type="ARBA" id="ARBA00022798"/>
    </source>
</evidence>
<dbReference type="SMART" id="SM00346">
    <property type="entry name" value="HTH_ICLR"/>
    <property type="match status" value="1"/>
</dbReference>
<dbReference type="Gene3D" id="3.30.450.40">
    <property type="match status" value="1"/>
</dbReference>
<dbReference type="GO" id="GO:0006071">
    <property type="term" value="P:glycerol metabolic process"/>
    <property type="evidence" value="ECO:0007669"/>
    <property type="project" value="UniProtKB-KW"/>
</dbReference>
<evidence type="ECO:0000259" key="7">
    <source>
        <dbReference type="PROSITE" id="PS51077"/>
    </source>
</evidence>
<dbReference type="InterPro" id="IPR005471">
    <property type="entry name" value="Tscrpt_reg_IclR_N"/>
</dbReference>
<name>A0A1Y2MRU3_PSEAH</name>
<dbReference type="SUPFAM" id="SSF55781">
    <property type="entry name" value="GAF domain-like"/>
    <property type="match status" value="1"/>
</dbReference>
<evidence type="ECO:0000313" key="10">
    <source>
        <dbReference type="Proteomes" id="UP000194360"/>
    </source>
</evidence>
<dbReference type="PROSITE" id="PS51077">
    <property type="entry name" value="HTH_ICLR"/>
    <property type="match status" value="1"/>
</dbReference>
<dbReference type="InterPro" id="IPR014757">
    <property type="entry name" value="Tscrpt_reg_IclR_C"/>
</dbReference>
<comment type="function">
    <text evidence="5">May be an activator protein for the gylABX operon.</text>
</comment>
<dbReference type="GO" id="GO:0045892">
    <property type="term" value="P:negative regulation of DNA-templated transcription"/>
    <property type="evidence" value="ECO:0007669"/>
    <property type="project" value="TreeGrafter"/>
</dbReference>
<protein>
    <recommendedName>
        <fullName evidence="6">Glycerol operon regulatory protein</fullName>
    </recommendedName>
</protein>
<feature type="domain" description="HTH iclR-type" evidence="7">
    <location>
        <begin position="5"/>
        <end position="66"/>
    </location>
</feature>
<dbReference type="PANTHER" id="PTHR30136">
    <property type="entry name" value="HELIX-TURN-HELIX TRANSCRIPTIONAL REGULATOR, ICLR FAMILY"/>
    <property type="match status" value="1"/>
</dbReference>
<evidence type="ECO:0000256" key="5">
    <source>
        <dbReference type="ARBA" id="ARBA00058938"/>
    </source>
</evidence>
<dbReference type="InterPro" id="IPR050707">
    <property type="entry name" value="HTH_MetabolicPath_Reg"/>
</dbReference>
<dbReference type="Proteomes" id="UP000194360">
    <property type="component" value="Unassembled WGS sequence"/>
</dbReference>
<evidence type="ECO:0000256" key="4">
    <source>
        <dbReference type="ARBA" id="ARBA00023163"/>
    </source>
</evidence>
<sequence>MTGGVQSVARAFGILEVLAGSDGELSVSELAQASGLPLPTIHRLVRTLVDLGHVHQLPNRRYTLGPGLIGLGDRASRLLGARVGTDLASLAERIGETANMAVLDGERAVYTAQVPSRHSMRTFTEVGRRVFLHSTGVGKALLAQLPAGEARRLLETAGMPGQTGYTVVDVETLLDELDAIRLAGHAVDAEEQEDGVFCVAVPVPGAPSPAAISVSGPTSRFFADRTEEAATLLREAATRLAGRFA</sequence>
<dbReference type="InterPro" id="IPR029016">
    <property type="entry name" value="GAF-like_dom_sf"/>
</dbReference>
<dbReference type="EMBL" id="MIGB01000027">
    <property type="protein sequence ID" value="OSY37861.1"/>
    <property type="molecule type" value="Genomic_DNA"/>
</dbReference>
<proteinExistence type="predicted"/>
<dbReference type="STRING" id="2074.BG845_04484"/>
<evidence type="ECO:0000256" key="3">
    <source>
        <dbReference type="ARBA" id="ARBA00023125"/>
    </source>
</evidence>
<dbReference type="Pfam" id="PF09339">
    <property type="entry name" value="HTH_IclR"/>
    <property type="match status" value="1"/>
</dbReference>
<keyword evidence="10" id="KW-1185">Reference proteome</keyword>
<dbReference type="InterPro" id="IPR036390">
    <property type="entry name" value="WH_DNA-bd_sf"/>
</dbReference>
<keyword evidence="2" id="KW-0805">Transcription regulation</keyword>
<comment type="caution">
    <text evidence="9">The sequence shown here is derived from an EMBL/GenBank/DDBJ whole genome shotgun (WGS) entry which is preliminary data.</text>
</comment>